<name>A0ABV3LKF0_9MICO</name>
<sequence>MLGIAVGLVMLAGCSAAGPDPEPEASSSTSSQQQVSDSFAEKFPDSQVLADCLNEKGWDVTLNEATGGVGFEGTTEQVDQYEIDQAECAPEDDSIPLEDFTSEQWTALYEMELETTECLRAEGIAIEGAPSEQVFIDRYTSADPWMSYAFVGDVGSDRWDELNRLCPQPAM</sequence>
<feature type="region of interest" description="Disordered" evidence="1">
    <location>
        <begin position="15"/>
        <end position="40"/>
    </location>
</feature>
<keyword evidence="3" id="KW-1185">Reference proteome</keyword>
<reference evidence="2 3" key="1">
    <citation type="submission" date="2024-06" db="EMBL/GenBank/DDBJ databases">
        <title>The Natural Products Discovery Center: Release of the First 8490 Sequenced Strains for Exploring Actinobacteria Biosynthetic Diversity.</title>
        <authorList>
            <person name="Kalkreuter E."/>
            <person name="Kautsar S.A."/>
            <person name="Yang D."/>
            <person name="Bader C.D."/>
            <person name="Teijaro C.N."/>
            <person name="Fluegel L."/>
            <person name="Davis C.M."/>
            <person name="Simpson J.R."/>
            <person name="Lauterbach L."/>
            <person name="Steele A.D."/>
            <person name="Gui C."/>
            <person name="Meng S."/>
            <person name="Li G."/>
            <person name="Viehrig K."/>
            <person name="Ye F."/>
            <person name="Su P."/>
            <person name="Kiefer A.F."/>
            <person name="Nichols A."/>
            <person name="Cepeda A.J."/>
            <person name="Yan W."/>
            <person name="Fan B."/>
            <person name="Jiang Y."/>
            <person name="Adhikari A."/>
            <person name="Zheng C.-J."/>
            <person name="Schuster L."/>
            <person name="Cowan T.M."/>
            <person name="Smanski M.J."/>
            <person name="Chevrette M.G."/>
            <person name="De Carvalho L.P.S."/>
            <person name="Shen B."/>
        </authorList>
    </citation>
    <scope>NUCLEOTIDE SEQUENCE [LARGE SCALE GENOMIC DNA]</scope>
    <source>
        <strain evidence="2 3">NPDC077434</strain>
    </source>
</reference>
<dbReference type="EMBL" id="JBFBMH010000029">
    <property type="protein sequence ID" value="MEW1976399.1"/>
    <property type="molecule type" value="Genomic_DNA"/>
</dbReference>
<comment type="caution">
    <text evidence="2">The sequence shown here is derived from an EMBL/GenBank/DDBJ whole genome shotgun (WGS) entry which is preliminary data.</text>
</comment>
<evidence type="ECO:0000256" key="1">
    <source>
        <dbReference type="SAM" id="MobiDB-lite"/>
    </source>
</evidence>
<evidence type="ECO:0000313" key="3">
    <source>
        <dbReference type="Proteomes" id="UP001553715"/>
    </source>
</evidence>
<feature type="compositionally biased region" description="Low complexity" evidence="1">
    <location>
        <begin position="26"/>
        <end position="38"/>
    </location>
</feature>
<evidence type="ECO:0000313" key="2">
    <source>
        <dbReference type="EMBL" id="MEW1976399.1"/>
    </source>
</evidence>
<accession>A0ABV3LKF0</accession>
<gene>
    <name evidence="2" type="ORF">AB0301_15175</name>
</gene>
<protein>
    <submittedName>
        <fullName evidence="2">Uncharacterized protein</fullName>
    </submittedName>
</protein>
<dbReference type="Proteomes" id="UP001553715">
    <property type="component" value="Unassembled WGS sequence"/>
</dbReference>
<proteinExistence type="predicted"/>
<organism evidence="2 3">
    <name type="scientific">Microbacterium profundi</name>
    <dbReference type="NCBI Taxonomy" id="450380"/>
    <lineage>
        <taxon>Bacteria</taxon>
        <taxon>Bacillati</taxon>
        <taxon>Actinomycetota</taxon>
        <taxon>Actinomycetes</taxon>
        <taxon>Micrococcales</taxon>
        <taxon>Microbacteriaceae</taxon>
        <taxon>Microbacterium</taxon>
    </lineage>
</organism>
<dbReference type="RefSeq" id="WP_152594832.1">
    <property type="nucleotide sequence ID" value="NZ_JBFBMH010000029.1"/>
</dbReference>